<protein>
    <submittedName>
        <fullName evidence="2">Uncharacterized protein</fullName>
    </submittedName>
</protein>
<organism evidence="2 3">
    <name type="scientific">Trifolium medium</name>
    <dbReference type="NCBI Taxonomy" id="97028"/>
    <lineage>
        <taxon>Eukaryota</taxon>
        <taxon>Viridiplantae</taxon>
        <taxon>Streptophyta</taxon>
        <taxon>Embryophyta</taxon>
        <taxon>Tracheophyta</taxon>
        <taxon>Spermatophyta</taxon>
        <taxon>Magnoliopsida</taxon>
        <taxon>eudicotyledons</taxon>
        <taxon>Gunneridae</taxon>
        <taxon>Pentapetalae</taxon>
        <taxon>rosids</taxon>
        <taxon>fabids</taxon>
        <taxon>Fabales</taxon>
        <taxon>Fabaceae</taxon>
        <taxon>Papilionoideae</taxon>
        <taxon>50 kb inversion clade</taxon>
        <taxon>NPAAA clade</taxon>
        <taxon>Hologalegina</taxon>
        <taxon>IRL clade</taxon>
        <taxon>Trifolieae</taxon>
        <taxon>Trifolium</taxon>
    </lineage>
</organism>
<dbReference type="EMBL" id="LXQA010000454">
    <property type="protein sequence ID" value="MCH79875.1"/>
    <property type="molecule type" value="Genomic_DNA"/>
</dbReference>
<keyword evidence="1" id="KW-0175">Coiled coil</keyword>
<proteinExistence type="predicted"/>
<reference evidence="2 3" key="1">
    <citation type="journal article" date="2018" name="Front. Plant Sci.">
        <title>Red Clover (Trifolium pratense) and Zigzag Clover (T. medium) - A Picture of Genomic Similarities and Differences.</title>
        <authorList>
            <person name="Dluhosova J."/>
            <person name="Istvanek J."/>
            <person name="Nedelnik J."/>
            <person name="Repkova J."/>
        </authorList>
    </citation>
    <scope>NUCLEOTIDE SEQUENCE [LARGE SCALE GENOMIC DNA]</scope>
    <source>
        <strain evidence="3">cv. 10/8</strain>
        <tissue evidence="2">Leaf</tissue>
    </source>
</reference>
<dbReference type="AlphaFoldDB" id="A0A392LYA7"/>
<name>A0A392LYA7_9FABA</name>
<gene>
    <name evidence="2" type="ORF">A2U01_0000636</name>
</gene>
<comment type="caution">
    <text evidence="2">The sequence shown here is derived from an EMBL/GenBank/DDBJ whole genome shotgun (WGS) entry which is preliminary data.</text>
</comment>
<keyword evidence="3" id="KW-1185">Reference proteome</keyword>
<evidence type="ECO:0000313" key="2">
    <source>
        <dbReference type="EMBL" id="MCH79875.1"/>
    </source>
</evidence>
<evidence type="ECO:0000313" key="3">
    <source>
        <dbReference type="Proteomes" id="UP000265520"/>
    </source>
</evidence>
<feature type="coiled-coil region" evidence="1">
    <location>
        <begin position="42"/>
        <end position="109"/>
    </location>
</feature>
<accession>A0A392LYA7</accession>
<sequence length="177" mass="19685">MVGDISRFTTASITDLQKKALGHGLKGLLLSYLLSSRHEQEVSDAKGKMDVVDQNLASIEKEYTTTKDKLSKEIEDVKASQKSEVDKLKKEYEDKLVKIKESYADTEKKHKENVAAQGELISTLTKERDEALSGLEVLKQDKSSSESLRKRGGFTKILSLPMMILSSSMSNLLTSLT</sequence>
<evidence type="ECO:0000256" key="1">
    <source>
        <dbReference type="SAM" id="Coils"/>
    </source>
</evidence>
<dbReference type="Proteomes" id="UP000265520">
    <property type="component" value="Unassembled WGS sequence"/>
</dbReference>